<evidence type="ECO:0000256" key="1">
    <source>
        <dbReference type="SAM" id="SignalP"/>
    </source>
</evidence>
<protein>
    <recommendedName>
        <fullName evidence="4">Malate dehydrogenase</fullName>
    </recommendedName>
</protein>
<dbReference type="PANTHER" id="PTHR35567:SF1">
    <property type="entry name" value="CONSERVED FUNGAL PROTEIN (AFU_ORTHOLOGUE AFUA_1G14230)"/>
    <property type="match status" value="1"/>
</dbReference>
<dbReference type="Pfam" id="PF11937">
    <property type="entry name" value="DUF3455"/>
    <property type="match status" value="1"/>
</dbReference>
<proteinExistence type="predicted"/>
<organism evidence="2 3">
    <name type="scientific">Mycena chlorophos</name>
    <name type="common">Agaric fungus</name>
    <name type="synonym">Agaricus chlorophos</name>
    <dbReference type="NCBI Taxonomy" id="658473"/>
    <lineage>
        <taxon>Eukaryota</taxon>
        <taxon>Fungi</taxon>
        <taxon>Dikarya</taxon>
        <taxon>Basidiomycota</taxon>
        <taxon>Agaricomycotina</taxon>
        <taxon>Agaricomycetes</taxon>
        <taxon>Agaricomycetidae</taxon>
        <taxon>Agaricales</taxon>
        <taxon>Marasmiineae</taxon>
        <taxon>Mycenaceae</taxon>
        <taxon>Mycena</taxon>
    </lineage>
</organism>
<evidence type="ECO:0008006" key="4">
    <source>
        <dbReference type="Google" id="ProtNLM"/>
    </source>
</evidence>
<reference evidence="2" key="1">
    <citation type="submission" date="2014-09" db="EMBL/GenBank/DDBJ databases">
        <title>Genome sequence of the luminous mushroom Mycena chlorophos for searching fungal bioluminescence genes.</title>
        <authorList>
            <person name="Tanaka Y."/>
            <person name="Kasuga D."/>
            <person name="Oba Y."/>
            <person name="Hase S."/>
            <person name="Sato K."/>
            <person name="Oba Y."/>
            <person name="Sakakibara Y."/>
        </authorList>
    </citation>
    <scope>NUCLEOTIDE SEQUENCE</scope>
</reference>
<dbReference type="PANTHER" id="PTHR35567">
    <property type="entry name" value="MALATE DEHYDROGENASE (AFU_ORTHOLOGUE AFUA_2G13800)"/>
    <property type="match status" value="1"/>
</dbReference>
<dbReference type="InterPro" id="IPR021851">
    <property type="entry name" value="DUF3455"/>
</dbReference>
<accession>A0ABQ0MCX4</accession>
<dbReference type="Proteomes" id="UP000815677">
    <property type="component" value="Unassembled WGS sequence"/>
</dbReference>
<keyword evidence="1" id="KW-0732">Signal</keyword>
<keyword evidence="3" id="KW-1185">Reference proteome</keyword>
<name>A0ABQ0MCX4_MYCCL</name>
<sequence>MYAFKLLAALSSVALFASAAPAKGPVKDCECDVSKAKLDIPSNQTVLVAPTTAPHYVAVGIGYQNYTCSAATSTYASAGAVASLFDISCLVGKPAFSTVQNTAYTLWSHAPSSESNAEKIPLIGAASGAGQLLGYHYFVTSPSGSGISPEWDFTSTGKNAGNAEAFVVGAKTGDLKAPTDPTVNVDWLMLSNAEGQLASQIFRVDTVNGQPPASCDPTTDTATLKVKYTAKYYLY</sequence>
<feature type="signal peptide" evidence="1">
    <location>
        <begin position="1"/>
        <end position="19"/>
    </location>
</feature>
<feature type="chain" id="PRO_5045870197" description="Malate dehydrogenase" evidence="1">
    <location>
        <begin position="20"/>
        <end position="235"/>
    </location>
</feature>
<evidence type="ECO:0000313" key="2">
    <source>
        <dbReference type="EMBL" id="GAT61188.1"/>
    </source>
</evidence>
<evidence type="ECO:0000313" key="3">
    <source>
        <dbReference type="Proteomes" id="UP000815677"/>
    </source>
</evidence>
<dbReference type="EMBL" id="DF849997">
    <property type="protein sequence ID" value="GAT61188.1"/>
    <property type="molecule type" value="Genomic_DNA"/>
</dbReference>
<gene>
    <name evidence="2" type="ORF">MCHLO_17237</name>
</gene>